<evidence type="ECO:0000313" key="4">
    <source>
        <dbReference type="EMBL" id="GAH62126.1"/>
    </source>
</evidence>
<keyword evidence="3" id="KW-1133">Transmembrane helix</keyword>
<dbReference type="GO" id="GO:1990904">
    <property type="term" value="C:ribonucleoprotein complex"/>
    <property type="evidence" value="ECO:0007669"/>
    <property type="project" value="UniProtKB-KW"/>
</dbReference>
<keyword evidence="3" id="KW-0812">Transmembrane</keyword>
<dbReference type="GO" id="GO:0003735">
    <property type="term" value="F:structural constituent of ribosome"/>
    <property type="evidence" value="ECO:0007669"/>
    <property type="project" value="InterPro"/>
</dbReference>
<comment type="caution">
    <text evidence="4">The sequence shown here is derived from an EMBL/GenBank/DDBJ whole genome shotgun (WGS) entry which is preliminary data.</text>
</comment>
<name>X1GW34_9ZZZZ</name>
<proteinExistence type="predicted"/>
<dbReference type="Pfam" id="PF01015">
    <property type="entry name" value="Ribosomal_S3Ae"/>
    <property type="match status" value="1"/>
</dbReference>
<evidence type="ECO:0000256" key="2">
    <source>
        <dbReference type="ARBA" id="ARBA00023274"/>
    </source>
</evidence>
<sequence length="114" mass="13535">KKWFFIIIGGILSTGAIYVWYPLLAELKDAVLRIKPFLITRKKVSRAVRKALREKAKKELIDYVKTRDIKTLFDEIMKNKIQKFLSLKLKKIYPLSLCEIRFFAIKDKKESKKE</sequence>
<dbReference type="GO" id="GO:0006412">
    <property type="term" value="P:translation"/>
    <property type="evidence" value="ECO:0007669"/>
    <property type="project" value="InterPro"/>
</dbReference>
<dbReference type="GO" id="GO:0005840">
    <property type="term" value="C:ribosome"/>
    <property type="evidence" value="ECO:0007669"/>
    <property type="project" value="UniProtKB-KW"/>
</dbReference>
<dbReference type="InterPro" id="IPR001593">
    <property type="entry name" value="Ribosomal_eS1"/>
</dbReference>
<feature type="transmembrane region" description="Helical" evidence="3">
    <location>
        <begin position="6"/>
        <end position="25"/>
    </location>
</feature>
<accession>X1GW34</accession>
<protein>
    <recommendedName>
        <fullName evidence="5">Band 7 domain-containing protein</fullName>
    </recommendedName>
</protein>
<keyword evidence="1" id="KW-0689">Ribosomal protein</keyword>
<evidence type="ECO:0008006" key="5">
    <source>
        <dbReference type="Google" id="ProtNLM"/>
    </source>
</evidence>
<keyword evidence="2" id="KW-0687">Ribonucleoprotein</keyword>
<evidence type="ECO:0000256" key="3">
    <source>
        <dbReference type="SAM" id="Phobius"/>
    </source>
</evidence>
<reference evidence="4" key="1">
    <citation type="journal article" date="2014" name="Front. Microbiol.">
        <title>High frequency of phylogenetically diverse reductive dehalogenase-homologous genes in deep subseafloor sedimentary metagenomes.</title>
        <authorList>
            <person name="Kawai M."/>
            <person name="Futagami T."/>
            <person name="Toyoda A."/>
            <person name="Takaki Y."/>
            <person name="Nishi S."/>
            <person name="Hori S."/>
            <person name="Arai W."/>
            <person name="Tsubouchi T."/>
            <person name="Morono Y."/>
            <person name="Uchiyama I."/>
            <person name="Ito T."/>
            <person name="Fujiyama A."/>
            <person name="Inagaki F."/>
            <person name="Takami H."/>
        </authorList>
    </citation>
    <scope>NUCLEOTIDE SEQUENCE</scope>
    <source>
        <strain evidence="4">Expedition CK06-06</strain>
    </source>
</reference>
<gene>
    <name evidence="4" type="ORF">S03H2_51751</name>
</gene>
<evidence type="ECO:0000256" key="1">
    <source>
        <dbReference type="ARBA" id="ARBA00022980"/>
    </source>
</evidence>
<organism evidence="4">
    <name type="scientific">marine sediment metagenome</name>
    <dbReference type="NCBI Taxonomy" id="412755"/>
    <lineage>
        <taxon>unclassified sequences</taxon>
        <taxon>metagenomes</taxon>
        <taxon>ecological metagenomes</taxon>
    </lineage>
</organism>
<dbReference type="AlphaFoldDB" id="X1GW34"/>
<dbReference type="EMBL" id="BARU01032851">
    <property type="protein sequence ID" value="GAH62126.1"/>
    <property type="molecule type" value="Genomic_DNA"/>
</dbReference>
<feature type="non-terminal residue" evidence="4">
    <location>
        <position position="1"/>
    </location>
</feature>
<keyword evidence="3" id="KW-0472">Membrane</keyword>